<sequence length="944" mass="98388">MPQPRDVYVPGDFANLNGLARDCAAAADADVDFSQFQGVNFVFNTNLDCCSYGGTGSLTLDGGTRGYAMTWLASNVFNALGTIAHEVGHSLGLSHSSGSYGLVYDSRWDVMSASAWHPVPGTVQSVGSHINAYGKRQLGFIPAARDFLASPGTHEIILEKTARPAANGHYLIARIPTPRFGPNQYYTLEVRGIGGYHAGLVGAGVVVHRIGGGGVTPSNVIDPNDDGALLVPGEQFIDGVNGITIRVLERVGDAFRLRLDVAATPQVVVESPLRLYVVTAGADSVITDSARVTLVGMPEGTAWTAGKQMSGPLSVLTAGGTGTAMLRWSVRTSGLAAGQYDQSIRVDAGAFGWVSVQVRVRVLAPSSLTLGVSGPVRRDSIIAGGQRNTFNSVVIGGPGADTTSWTLTTSAPWITMVQGAGVGAASVQYVRNTAGLNPGMYVAELTLRAPGTTLPPLSLLDSLEVLEPVSWQVTHRGATRTTLGQGALPALDSIRVELSGRYGTSAQWYAVQGIGSYYVRPEFPGPVGSGWVRFRRAPADLTPGAHPATIRLYLAADPTQEYDLADTLIVTAAPVGITLSTRVTRDTVRGLSSLSEDSVFVQPTGPGSSSRAWRAMNARALLAFPLSGSMLPSQRTGPNWIRFIRNIADRAPGWHVDTLDFLEANGSVVLAKLIDSLYVAAGPVPTTLAMSVPSRRAELRAGSAVTLDDSVRVIATGDEAAGIAWTASATAAWITLRATAGTGTSPLRWTRSAAALAPGWYVDTIRVKAPSFGARASVIDSLRVYAAPVIAGDAARPPATMGAAYSDTLRLVGGPTGTAQWSLASGALPAGLTLEAASGRVHGIAESSGAFVATARAVIGADTALRELRLSVQEPVLAPTAVIAQLLGGASLNADALRYLDLQGNRNGRLDVGDVRAWRRRQAPALTAAQRAALDTVLGAGGTP</sequence>
<dbReference type="EMBL" id="CP130612">
    <property type="protein sequence ID" value="WKW11349.1"/>
    <property type="molecule type" value="Genomic_DNA"/>
</dbReference>
<name>A0AA49JST3_9BACT</name>
<accession>A0AA49JY87</accession>
<reference evidence="1" key="1">
    <citation type="submission" date="2023-07" db="EMBL/GenBank/DDBJ databases">
        <authorList>
            <person name="Haufschild T."/>
            <person name="Kallscheuer N."/>
            <person name="Hammer J."/>
            <person name="Kohn T."/>
            <person name="Kabuu M."/>
            <person name="Jogler M."/>
            <person name="Wohfarth N."/>
            <person name="Heuer A."/>
            <person name="Rohde M."/>
            <person name="van Teeseling M.C.F."/>
            <person name="Jogler C."/>
        </authorList>
    </citation>
    <scope>NUCLEOTIDE SEQUENCE</scope>
    <source>
        <strain evidence="1">Strain 138</strain>
        <strain evidence="2">Strain 318</strain>
    </source>
</reference>
<dbReference type="SUPFAM" id="SSF55486">
    <property type="entry name" value="Metalloproteases ('zincins'), catalytic domain"/>
    <property type="match status" value="1"/>
</dbReference>
<evidence type="ECO:0000313" key="3">
    <source>
        <dbReference type="Proteomes" id="UP001229955"/>
    </source>
</evidence>
<dbReference type="GO" id="GO:0008237">
    <property type="term" value="F:metallopeptidase activity"/>
    <property type="evidence" value="ECO:0007669"/>
    <property type="project" value="InterPro"/>
</dbReference>
<dbReference type="Proteomes" id="UP001229955">
    <property type="component" value="Chromosome"/>
</dbReference>
<dbReference type="InterPro" id="IPR024079">
    <property type="entry name" value="MetalloPept_cat_dom_sf"/>
</dbReference>
<dbReference type="EMBL" id="CP130613">
    <property type="protein sequence ID" value="WKW14259.1"/>
    <property type="molecule type" value="Genomic_DNA"/>
</dbReference>
<proteinExistence type="predicted"/>
<dbReference type="KEGG" id="pspc:Strain318_000592"/>
<dbReference type="RefSeq" id="WP_367887048.1">
    <property type="nucleotide sequence ID" value="NZ_CP130612.1"/>
</dbReference>
<evidence type="ECO:0000313" key="2">
    <source>
        <dbReference type="EMBL" id="WKW14259.1"/>
    </source>
</evidence>
<organism evidence="1">
    <name type="scientific">Pseudogemmatithrix spongiicola</name>
    <dbReference type="NCBI Taxonomy" id="3062599"/>
    <lineage>
        <taxon>Bacteria</taxon>
        <taxon>Pseudomonadati</taxon>
        <taxon>Gemmatimonadota</taxon>
        <taxon>Gemmatimonadia</taxon>
        <taxon>Gemmatimonadales</taxon>
        <taxon>Gemmatimonadaceae</taxon>
        <taxon>Pseudogemmatithrix</taxon>
    </lineage>
</organism>
<evidence type="ECO:0000313" key="1">
    <source>
        <dbReference type="EMBL" id="WKW11349.1"/>
    </source>
</evidence>
<dbReference type="Gene3D" id="3.40.390.10">
    <property type="entry name" value="Collagenase (Catalytic Domain)"/>
    <property type="match status" value="1"/>
</dbReference>
<protein>
    <submittedName>
        <fullName evidence="1">Uncharacterized protein</fullName>
    </submittedName>
</protein>
<gene>
    <name evidence="1" type="ORF">Strain138_000592</name>
    <name evidence="2" type="ORF">Strain318_000592</name>
</gene>
<accession>A0AA49JST3</accession>
<dbReference type="InterPro" id="IPR013783">
    <property type="entry name" value="Ig-like_fold"/>
</dbReference>
<keyword evidence="3" id="KW-1185">Reference proteome</keyword>
<dbReference type="Gene3D" id="2.60.40.10">
    <property type="entry name" value="Immunoglobulins"/>
    <property type="match status" value="1"/>
</dbReference>
<dbReference type="AlphaFoldDB" id="A0AA49JST3"/>